<feature type="transmembrane region" description="Helical" evidence="3">
    <location>
        <begin position="554"/>
        <end position="576"/>
    </location>
</feature>
<evidence type="ECO:0000256" key="2">
    <source>
        <dbReference type="SAM" id="MobiDB-lite"/>
    </source>
</evidence>
<sequence>MGAATSITSGGWFFAEAVDVVLVLNDARNIALLEREELSALVHLNPDDSGRFILTRESPASLSLTSTKIVVIEFQGIIQGQQDSARCLGEVILPVHHIARQCAGSLYQVWLPLQPASALLREDDHIDHFEKALLKSARDPRRPMVCLSLYAGSIPQASRNYLFDASEKEKAARVLGLMQSYSQHARMLQALYREVRSSQASAQLDTSGLADSWPSRRPEMGSPVAEFSPEASRDADKADASPTDVRAAVREEIRETQAEADERLRKADKTIQALRGMINDKQVELIQRRKEVSRLKHEAESLQLENEKLEVQLSRSSLRGVTAADSVEAANLEKEAEELKTQKEAPFGQALACLYSATCVYLQWADAAEGDVATTIREPSSVALDDPLHRLLKRSKLAESLEGLSWAPEVWVDLLTDCVVISLLIWLVRINDLRSWTHLALVATVLAMLKGLLAWCTVLPDATGWMGCQRRLGPHGLMYFREQNSGALGSVNSILDIFLLTVQSLWLLGRAAPQQLCADTVFCCSTSTTVLVCLGAYDAVAQSVASELRRERRAAILALTGFILWAILMADVTLAVGSKLHYSLDVFMAIPLTFLIYGNPAIAVCASDWAGDAENQRPVSMDGFRLEPDLGNISIEPCCLPFGDLAGQYFLQRQSLQSRFLWTEEQQRALRRKRMEMSGKVEANKRRAQSLAETTASLRASEERCKAQREEELQHRLQEEQELQEKQLFELKERLDETKKAIALLQPE</sequence>
<accession>A0ABP0QC58</accession>
<evidence type="ECO:0000256" key="3">
    <source>
        <dbReference type="SAM" id="Phobius"/>
    </source>
</evidence>
<keyword evidence="3" id="KW-1133">Transmembrane helix</keyword>
<keyword evidence="1" id="KW-0175">Coiled coil</keyword>
<keyword evidence="3" id="KW-0812">Transmembrane</keyword>
<feature type="coiled-coil region" evidence="1">
    <location>
        <begin position="691"/>
        <end position="741"/>
    </location>
</feature>
<evidence type="ECO:0008006" key="6">
    <source>
        <dbReference type="Google" id="ProtNLM"/>
    </source>
</evidence>
<protein>
    <recommendedName>
        <fullName evidence="6">Sphingomyelin synthase-like domain-containing protein</fullName>
    </recommendedName>
</protein>
<feature type="transmembrane region" description="Helical" evidence="3">
    <location>
        <begin position="588"/>
        <end position="611"/>
    </location>
</feature>
<feature type="transmembrane region" description="Helical" evidence="3">
    <location>
        <begin position="487"/>
        <end position="508"/>
    </location>
</feature>
<evidence type="ECO:0000313" key="4">
    <source>
        <dbReference type="EMBL" id="CAK9084592.1"/>
    </source>
</evidence>
<evidence type="ECO:0000313" key="5">
    <source>
        <dbReference type="Proteomes" id="UP001642484"/>
    </source>
</evidence>
<dbReference type="EMBL" id="CAXAMN010024206">
    <property type="protein sequence ID" value="CAK9084592.1"/>
    <property type="molecule type" value="Genomic_DNA"/>
</dbReference>
<reference evidence="4 5" key="1">
    <citation type="submission" date="2024-02" db="EMBL/GenBank/DDBJ databases">
        <authorList>
            <person name="Chen Y."/>
            <person name="Shah S."/>
            <person name="Dougan E. K."/>
            <person name="Thang M."/>
            <person name="Chan C."/>
        </authorList>
    </citation>
    <scope>NUCLEOTIDE SEQUENCE [LARGE SCALE GENOMIC DNA]</scope>
</reference>
<keyword evidence="3" id="KW-0472">Membrane</keyword>
<proteinExistence type="predicted"/>
<dbReference type="Proteomes" id="UP001642484">
    <property type="component" value="Unassembled WGS sequence"/>
</dbReference>
<organism evidence="4 5">
    <name type="scientific">Durusdinium trenchii</name>
    <dbReference type="NCBI Taxonomy" id="1381693"/>
    <lineage>
        <taxon>Eukaryota</taxon>
        <taxon>Sar</taxon>
        <taxon>Alveolata</taxon>
        <taxon>Dinophyceae</taxon>
        <taxon>Suessiales</taxon>
        <taxon>Symbiodiniaceae</taxon>
        <taxon>Durusdinium</taxon>
    </lineage>
</organism>
<feature type="coiled-coil region" evidence="1">
    <location>
        <begin position="246"/>
        <end position="342"/>
    </location>
</feature>
<gene>
    <name evidence="4" type="ORF">CCMP2556_LOCUS41122</name>
</gene>
<feature type="transmembrane region" description="Helical" evidence="3">
    <location>
        <begin position="440"/>
        <end position="460"/>
    </location>
</feature>
<feature type="transmembrane region" description="Helical" evidence="3">
    <location>
        <begin position="410"/>
        <end position="428"/>
    </location>
</feature>
<keyword evidence="5" id="KW-1185">Reference proteome</keyword>
<evidence type="ECO:0000256" key="1">
    <source>
        <dbReference type="SAM" id="Coils"/>
    </source>
</evidence>
<name>A0ABP0QC58_9DINO</name>
<feature type="region of interest" description="Disordered" evidence="2">
    <location>
        <begin position="203"/>
        <end position="244"/>
    </location>
</feature>
<comment type="caution">
    <text evidence="4">The sequence shown here is derived from an EMBL/GenBank/DDBJ whole genome shotgun (WGS) entry which is preliminary data.</text>
</comment>